<reference evidence="6" key="2">
    <citation type="journal article" date="2017" name="Nat. Plants">
        <title>The Aegilops tauschii genome reveals multiple impacts of transposons.</title>
        <authorList>
            <person name="Zhao G."/>
            <person name="Zou C."/>
            <person name="Li K."/>
            <person name="Wang K."/>
            <person name="Li T."/>
            <person name="Gao L."/>
            <person name="Zhang X."/>
            <person name="Wang H."/>
            <person name="Yang Z."/>
            <person name="Liu X."/>
            <person name="Jiang W."/>
            <person name="Mao L."/>
            <person name="Kong X."/>
            <person name="Jiao Y."/>
            <person name="Jia J."/>
        </authorList>
    </citation>
    <scope>NUCLEOTIDE SEQUENCE [LARGE SCALE GENOMIC DNA]</scope>
    <source>
        <strain evidence="6">cv. AL8/78</strain>
    </source>
</reference>
<name>A0A453Q9B4_AEGTS</name>
<organism evidence="5 6">
    <name type="scientific">Aegilops tauschii subsp. strangulata</name>
    <name type="common">Goatgrass</name>
    <dbReference type="NCBI Taxonomy" id="200361"/>
    <lineage>
        <taxon>Eukaryota</taxon>
        <taxon>Viridiplantae</taxon>
        <taxon>Streptophyta</taxon>
        <taxon>Embryophyta</taxon>
        <taxon>Tracheophyta</taxon>
        <taxon>Spermatophyta</taxon>
        <taxon>Magnoliopsida</taxon>
        <taxon>Liliopsida</taxon>
        <taxon>Poales</taxon>
        <taxon>Poaceae</taxon>
        <taxon>BOP clade</taxon>
        <taxon>Pooideae</taxon>
        <taxon>Triticodae</taxon>
        <taxon>Triticeae</taxon>
        <taxon>Triticinae</taxon>
        <taxon>Aegilops</taxon>
    </lineage>
</organism>
<feature type="domain" description="Malectin-like" evidence="4">
    <location>
        <begin position="3"/>
        <end position="149"/>
    </location>
</feature>
<dbReference type="Gene3D" id="2.60.120.430">
    <property type="entry name" value="Galactose-binding lectin"/>
    <property type="match status" value="1"/>
</dbReference>
<evidence type="ECO:0000259" key="4">
    <source>
        <dbReference type="Pfam" id="PF12819"/>
    </source>
</evidence>
<reference evidence="5" key="5">
    <citation type="journal article" date="2021" name="G3 (Bethesda)">
        <title>Aegilops tauschii genome assembly Aet v5.0 features greater sequence contiguity and improved annotation.</title>
        <authorList>
            <person name="Wang L."/>
            <person name="Zhu T."/>
            <person name="Rodriguez J.C."/>
            <person name="Deal K.R."/>
            <person name="Dubcovsky J."/>
            <person name="McGuire P.E."/>
            <person name="Lux T."/>
            <person name="Spannagl M."/>
            <person name="Mayer K.F.X."/>
            <person name="Baldrich P."/>
            <person name="Meyers B.C."/>
            <person name="Huo N."/>
            <person name="Gu Y.Q."/>
            <person name="Zhou H."/>
            <person name="Devos K.M."/>
            <person name="Bennetzen J.L."/>
            <person name="Unver T."/>
            <person name="Budak H."/>
            <person name="Gulick P.J."/>
            <person name="Galiba G."/>
            <person name="Kalapos B."/>
            <person name="Nelson D.R."/>
            <person name="Li P."/>
            <person name="You F.M."/>
            <person name="Luo M.C."/>
            <person name="Dvorak J."/>
        </authorList>
    </citation>
    <scope>NUCLEOTIDE SEQUENCE [LARGE SCALE GENOMIC DNA]</scope>
    <source>
        <strain evidence="5">cv. AL8/78</strain>
    </source>
</reference>
<keyword evidence="3" id="KW-0812">Transmembrane</keyword>
<feature type="region of interest" description="Disordered" evidence="2">
    <location>
        <begin position="174"/>
        <end position="193"/>
    </location>
</feature>
<protein>
    <recommendedName>
        <fullName evidence="4">Malectin-like domain-containing protein</fullName>
    </recommendedName>
</protein>
<evidence type="ECO:0000313" key="6">
    <source>
        <dbReference type="Proteomes" id="UP000015105"/>
    </source>
</evidence>
<dbReference type="STRING" id="200361.A0A453Q9B4"/>
<dbReference type="Gramene" id="AET7Gv20004700.2">
    <property type="protein sequence ID" value="AET7Gv20004700.2"/>
    <property type="gene ID" value="AET7Gv20004700"/>
</dbReference>
<dbReference type="InterPro" id="IPR024788">
    <property type="entry name" value="Malectin-like_Carb-bd_dom"/>
</dbReference>
<proteinExistence type="predicted"/>
<reference evidence="6" key="1">
    <citation type="journal article" date="2014" name="Science">
        <title>Ancient hybridizations among the ancestral genomes of bread wheat.</title>
        <authorList>
            <consortium name="International Wheat Genome Sequencing Consortium,"/>
            <person name="Marcussen T."/>
            <person name="Sandve S.R."/>
            <person name="Heier L."/>
            <person name="Spannagl M."/>
            <person name="Pfeifer M."/>
            <person name="Jakobsen K.S."/>
            <person name="Wulff B.B."/>
            <person name="Steuernagel B."/>
            <person name="Mayer K.F."/>
            <person name="Olsen O.A."/>
        </authorList>
    </citation>
    <scope>NUCLEOTIDE SEQUENCE [LARGE SCALE GENOMIC DNA]</scope>
    <source>
        <strain evidence="6">cv. AL8/78</strain>
    </source>
</reference>
<dbReference type="GO" id="GO:0016020">
    <property type="term" value="C:membrane"/>
    <property type="evidence" value="ECO:0007669"/>
    <property type="project" value="UniProtKB-SubCell"/>
</dbReference>
<dbReference type="InterPro" id="IPR032675">
    <property type="entry name" value="LRR_dom_sf"/>
</dbReference>
<reference evidence="5" key="4">
    <citation type="submission" date="2019-03" db="UniProtKB">
        <authorList>
            <consortium name="EnsemblPlants"/>
        </authorList>
    </citation>
    <scope>IDENTIFICATION</scope>
</reference>
<accession>A0A453Q9B4</accession>
<reference evidence="5" key="3">
    <citation type="journal article" date="2017" name="Nature">
        <title>Genome sequence of the progenitor of the wheat D genome Aegilops tauschii.</title>
        <authorList>
            <person name="Luo M.C."/>
            <person name="Gu Y.Q."/>
            <person name="Puiu D."/>
            <person name="Wang H."/>
            <person name="Twardziok S.O."/>
            <person name="Deal K.R."/>
            <person name="Huo N."/>
            <person name="Zhu T."/>
            <person name="Wang L."/>
            <person name="Wang Y."/>
            <person name="McGuire P.E."/>
            <person name="Liu S."/>
            <person name="Long H."/>
            <person name="Ramasamy R.K."/>
            <person name="Rodriguez J.C."/>
            <person name="Van S.L."/>
            <person name="Yuan L."/>
            <person name="Wang Z."/>
            <person name="Xia Z."/>
            <person name="Xiao L."/>
            <person name="Anderson O.D."/>
            <person name="Ouyang S."/>
            <person name="Liang Y."/>
            <person name="Zimin A.V."/>
            <person name="Pertea G."/>
            <person name="Qi P."/>
            <person name="Bennetzen J.L."/>
            <person name="Dai X."/>
            <person name="Dawson M.W."/>
            <person name="Muller H.G."/>
            <person name="Kugler K."/>
            <person name="Rivarola-Duarte L."/>
            <person name="Spannagl M."/>
            <person name="Mayer K.F.X."/>
            <person name="Lu F.H."/>
            <person name="Bevan M.W."/>
            <person name="Leroy P."/>
            <person name="Li P."/>
            <person name="You F.M."/>
            <person name="Sun Q."/>
            <person name="Liu Z."/>
            <person name="Lyons E."/>
            <person name="Wicker T."/>
            <person name="Salzberg S.L."/>
            <person name="Devos K.M."/>
            <person name="Dvorak J."/>
        </authorList>
    </citation>
    <scope>NUCLEOTIDE SEQUENCE [LARGE SCALE GENOMIC DNA]</scope>
    <source>
        <strain evidence="5">cv. AL8/78</strain>
    </source>
</reference>
<dbReference type="EnsemblPlants" id="AET7Gv20004700.2">
    <property type="protein sequence ID" value="AET7Gv20004700.2"/>
    <property type="gene ID" value="AET7Gv20004700"/>
</dbReference>
<sequence length="562" mass="62640">TTNPTYIDSKTGISYVRDEGFTDTGLIHNVDKENLQPDLAERYDNLRFFPSGERNCYTLRSLTPGGKYLLRAAFGYGDYDKLNSLPTFDLYFGANYWTTVTIVNSSTAYVFEIIALCPSDFLQICLVNIGSGTPFISGLDLRSLKENLYPQANDPYDRMWQRYQDVPSWTDVTNKSDEPVQNSPNNNYDAPSAVMRSASTPVNASRMDISWSADASMGVGVDTKYSLALYFAELEAVQGLRQFDVSVDNNQLVAAFSPTYLLANVIPAIVQGSGEHSISLLATSKSVLPPLINAMEIFMVWPLNESTTASLDANAMVAIQTKFKVKRNWVGDPCAPISFAWYGLDCSYTPDGPPRIIAINLSSSGLVGEIDASFGQLTLLQRFFFISYRDLSSNDLNGPIPMNLLEKSQDGFLTLRIDNNPNLCGSPPCNTFPNKKKKPKSILQIVVPVIGALLLVALLALVVWSRRKKRPVFMLPLDVPRSANQFENWSFKSKELKIITNNFNTCVFWSCVFWLFGEWNSCCSEDAVRDIFTRLCRIFSRGSAPNEGPSQELGVLNWFLQG</sequence>
<dbReference type="AlphaFoldDB" id="A0A453Q9B4"/>
<dbReference type="PANTHER" id="PTHR45631">
    <property type="entry name" value="OS07G0107800 PROTEIN-RELATED"/>
    <property type="match status" value="1"/>
</dbReference>
<evidence type="ECO:0000256" key="3">
    <source>
        <dbReference type="SAM" id="Phobius"/>
    </source>
</evidence>
<feature type="compositionally biased region" description="Polar residues" evidence="2">
    <location>
        <begin position="179"/>
        <end position="189"/>
    </location>
</feature>
<dbReference type="PANTHER" id="PTHR45631:SF182">
    <property type="entry name" value="OS05G0246600 PROTEIN"/>
    <property type="match status" value="1"/>
</dbReference>
<dbReference type="Gene3D" id="3.80.10.10">
    <property type="entry name" value="Ribonuclease Inhibitor"/>
    <property type="match status" value="1"/>
</dbReference>
<feature type="domain" description="Malectin-like" evidence="4">
    <location>
        <begin position="152"/>
        <end position="300"/>
    </location>
</feature>
<evidence type="ECO:0000313" key="5">
    <source>
        <dbReference type="EnsemblPlants" id="AET7Gv20004700.2"/>
    </source>
</evidence>
<comment type="subcellular location">
    <subcellularLocation>
        <location evidence="1">Membrane</location>
        <topology evidence="1">Single-pass membrane protein</topology>
    </subcellularLocation>
</comment>
<keyword evidence="3" id="KW-1133">Transmembrane helix</keyword>
<feature type="transmembrane region" description="Helical" evidence="3">
    <location>
        <begin position="442"/>
        <end position="464"/>
    </location>
</feature>
<dbReference type="Proteomes" id="UP000015105">
    <property type="component" value="Chromosome 7D"/>
</dbReference>
<evidence type="ECO:0000256" key="1">
    <source>
        <dbReference type="ARBA" id="ARBA00004167"/>
    </source>
</evidence>
<keyword evidence="6" id="KW-1185">Reference proteome</keyword>
<keyword evidence="3" id="KW-0472">Membrane</keyword>
<evidence type="ECO:0000256" key="2">
    <source>
        <dbReference type="SAM" id="MobiDB-lite"/>
    </source>
</evidence>
<dbReference type="Pfam" id="PF12819">
    <property type="entry name" value="Malectin_like"/>
    <property type="match status" value="2"/>
</dbReference>